<comment type="subcellular location">
    <subcellularLocation>
        <location evidence="1">Membrane</location>
        <topology evidence="1">Multi-pass membrane protein</topology>
    </subcellularLocation>
</comment>
<dbReference type="EMBL" id="JBFXLT010000025">
    <property type="protein sequence ID" value="KAL2815978.1"/>
    <property type="molecule type" value="Genomic_DNA"/>
</dbReference>
<evidence type="ECO:0000256" key="6">
    <source>
        <dbReference type="SAM" id="MobiDB-lite"/>
    </source>
</evidence>
<dbReference type="PANTHER" id="PTHR21347">
    <property type="entry name" value="CLEFT LIP AND PALATE ASSOCIATED TRANSMEMBRANE PROTEIN-RELATED"/>
    <property type="match status" value="1"/>
</dbReference>
<keyword evidence="4 7" id="KW-1133">Transmembrane helix</keyword>
<keyword evidence="3 7" id="KW-0812">Transmembrane</keyword>
<feature type="compositionally biased region" description="Polar residues" evidence="6">
    <location>
        <begin position="625"/>
        <end position="638"/>
    </location>
</feature>
<comment type="similarity">
    <text evidence="2">Belongs to the CLPTM1 family.</text>
</comment>
<dbReference type="PANTHER" id="PTHR21347:SF0">
    <property type="entry name" value="LIPID SCRAMBLASE CLPTM1L"/>
    <property type="match status" value="1"/>
</dbReference>
<feature type="region of interest" description="Disordered" evidence="6">
    <location>
        <begin position="593"/>
        <end position="638"/>
    </location>
</feature>
<evidence type="ECO:0000256" key="7">
    <source>
        <dbReference type="SAM" id="Phobius"/>
    </source>
</evidence>
<dbReference type="Proteomes" id="UP001610334">
    <property type="component" value="Unassembled WGS sequence"/>
</dbReference>
<accession>A0ABR4HKG0</accession>
<feature type="transmembrane region" description="Helical" evidence="7">
    <location>
        <begin position="497"/>
        <end position="523"/>
    </location>
</feature>
<gene>
    <name evidence="8" type="ORF">BJX63DRAFT_388981</name>
</gene>
<evidence type="ECO:0000256" key="5">
    <source>
        <dbReference type="ARBA" id="ARBA00023136"/>
    </source>
</evidence>
<evidence type="ECO:0000256" key="3">
    <source>
        <dbReference type="ARBA" id="ARBA00022692"/>
    </source>
</evidence>
<evidence type="ECO:0000256" key="1">
    <source>
        <dbReference type="ARBA" id="ARBA00004141"/>
    </source>
</evidence>
<keyword evidence="9" id="KW-1185">Reference proteome</keyword>
<name>A0ABR4HKG0_9EURO</name>
<proteinExistence type="inferred from homology"/>
<organism evidence="8 9">
    <name type="scientific">Aspergillus granulosus</name>
    <dbReference type="NCBI Taxonomy" id="176169"/>
    <lineage>
        <taxon>Eukaryota</taxon>
        <taxon>Fungi</taxon>
        <taxon>Dikarya</taxon>
        <taxon>Ascomycota</taxon>
        <taxon>Pezizomycotina</taxon>
        <taxon>Eurotiomycetes</taxon>
        <taxon>Eurotiomycetidae</taxon>
        <taxon>Eurotiales</taxon>
        <taxon>Aspergillaceae</taxon>
        <taxon>Aspergillus</taxon>
        <taxon>Aspergillus subgen. Nidulantes</taxon>
    </lineage>
</organism>
<evidence type="ECO:0000256" key="2">
    <source>
        <dbReference type="ARBA" id="ARBA00009310"/>
    </source>
</evidence>
<evidence type="ECO:0000313" key="8">
    <source>
        <dbReference type="EMBL" id="KAL2815978.1"/>
    </source>
</evidence>
<feature type="compositionally biased region" description="Acidic residues" evidence="6">
    <location>
        <begin position="597"/>
        <end position="606"/>
    </location>
</feature>
<feature type="transmembrane region" description="Helical" evidence="7">
    <location>
        <begin position="341"/>
        <end position="362"/>
    </location>
</feature>
<evidence type="ECO:0000256" key="4">
    <source>
        <dbReference type="ARBA" id="ARBA00022989"/>
    </source>
</evidence>
<keyword evidence="5 7" id="KW-0472">Membrane</keyword>
<reference evidence="8 9" key="1">
    <citation type="submission" date="2024-07" db="EMBL/GenBank/DDBJ databases">
        <title>Section-level genome sequencing and comparative genomics of Aspergillus sections Usti and Cavernicolus.</title>
        <authorList>
            <consortium name="Lawrence Berkeley National Laboratory"/>
            <person name="Nybo J.L."/>
            <person name="Vesth T.C."/>
            <person name="Theobald S."/>
            <person name="Frisvad J.C."/>
            <person name="Larsen T.O."/>
            <person name="Kjaerboelling I."/>
            <person name="Rothschild-Mancinelli K."/>
            <person name="Lyhne E.K."/>
            <person name="Kogle M.E."/>
            <person name="Barry K."/>
            <person name="Clum A."/>
            <person name="Na H."/>
            <person name="Ledsgaard L."/>
            <person name="Lin J."/>
            <person name="Lipzen A."/>
            <person name="Kuo A."/>
            <person name="Riley R."/>
            <person name="Mondo S."/>
            <person name="Labutti K."/>
            <person name="Haridas S."/>
            <person name="Pangalinan J."/>
            <person name="Salamov A.A."/>
            <person name="Simmons B.A."/>
            <person name="Magnuson J.K."/>
            <person name="Chen J."/>
            <person name="Drula E."/>
            <person name="Henrissat B."/>
            <person name="Wiebenga A."/>
            <person name="Lubbers R.J."/>
            <person name="Gomes A.C."/>
            <person name="Makela M.R."/>
            <person name="Stajich J."/>
            <person name="Grigoriev I.V."/>
            <person name="Mortensen U.H."/>
            <person name="De Vries R.P."/>
            <person name="Baker S.E."/>
            <person name="Andersen M.R."/>
        </authorList>
    </citation>
    <scope>NUCLEOTIDE SEQUENCE [LARGE SCALE GENOMIC DNA]</scope>
    <source>
        <strain evidence="8 9">CBS 588.65</strain>
    </source>
</reference>
<dbReference type="Pfam" id="PF05602">
    <property type="entry name" value="CLPTM1"/>
    <property type="match status" value="1"/>
</dbReference>
<dbReference type="InterPro" id="IPR008429">
    <property type="entry name" value="CLPTM1"/>
</dbReference>
<feature type="transmembrane region" description="Helical" evidence="7">
    <location>
        <begin position="469"/>
        <end position="491"/>
    </location>
</feature>
<protein>
    <submittedName>
        <fullName evidence="8">Cleft lip and palate transmembrane protein 1-domain-containing protein</fullName>
    </submittedName>
</protein>
<evidence type="ECO:0000313" key="9">
    <source>
        <dbReference type="Proteomes" id="UP001610334"/>
    </source>
</evidence>
<comment type="caution">
    <text evidence="8">The sequence shown here is derived from an EMBL/GenBank/DDBJ whole genome shotgun (WGS) entry which is preliminary data.</text>
</comment>
<feature type="compositionally biased region" description="Basic and acidic residues" evidence="6">
    <location>
        <begin position="607"/>
        <end position="620"/>
    </location>
</feature>
<sequence length="638" mass="72172">MPEQRQQRDEGEQGSLMKSVIQGVAIFLVSQWAIGQFFGNKQSAGSGGKPGAIPGFEDRAPRAEIESYSSIPDTIAPIWPPNSALDISIYVSPSIVLPSLKALPASSLVLEEKKFGLGNYSDVRQVDTTIQLPKEVQQNGTLWAHFFVGLSGHQLDPTAKDYSTDSAVHFFRPLNQYLPKRKAKKLKNLLASDEVEEEEDDGLPDVSVASYYHPNFTISVIPDSANMKYRQIHPAIRRHTQLEATGARDASGQNGWYYPIVFLNTFWQLKSHMQELNSTVETVPLRFTLNNLQNWKFAMMASIDDNAKQTANQAAFGGSTPGGGDGSEFEMIKEVLLDTNIWLLGTTGVVTILHMIFETLAFKNDIAHWRKKKDVVGTSVRTILANVFMQSVILLYLVDNSENTSWMILASQGFGIILEAWKITKTVDVRMRPPPANSFFSFLPYVIVFEDKHKLTETEKKTQEYDEIAFRYLYIIAVPLLGAYAVYSLLYNTHKSWYSYIIETLVGSVYAYGFLMMVPSLYINYRLKSVAHMPGKAMTYKFLNTFIDDLFAFTVKMPWLHRLATLRDDVIFFIWLYQSYKYKVDYTRVNEFGQGGDSDDEEEEKPEGEKTVEEKTETPKATKASGKQASQSSTRKRK</sequence>